<keyword evidence="1" id="KW-0472">Membrane</keyword>
<evidence type="ECO:0000313" key="3">
    <source>
        <dbReference type="Proteomes" id="UP000768462"/>
    </source>
</evidence>
<feature type="transmembrane region" description="Helical" evidence="1">
    <location>
        <begin position="147"/>
        <end position="174"/>
    </location>
</feature>
<keyword evidence="1" id="KW-0812">Transmembrane</keyword>
<dbReference type="AlphaFoldDB" id="A0A927ZKJ9"/>
<keyword evidence="1" id="KW-1133">Transmembrane helix</keyword>
<dbReference type="Pfam" id="PF12822">
    <property type="entry name" value="ECF_trnsprt"/>
    <property type="match status" value="1"/>
</dbReference>
<reference evidence="2" key="1">
    <citation type="submission" date="2019-04" db="EMBL/GenBank/DDBJ databases">
        <title>Evolution of Biomass-Degrading Anaerobic Consortia Revealed by Metagenomics.</title>
        <authorList>
            <person name="Peng X."/>
        </authorList>
    </citation>
    <scope>NUCLEOTIDE SEQUENCE</scope>
    <source>
        <strain evidence="2">SIG254</strain>
    </source>
</reference>
<feature type="transmembrane region" description="Helical" evidence="1">
    <location>
        <begin position="15"/>
        <end position="35"/>
    </location>
</feature>
<name>A0A927ZKJ9_9CLOT</name>
<dbReference type="Proteomes" id="UP000768462">
    <property type="component" value="Unassembled WGS sequence"/>
</dbReference>
<protein>
    <submittedName>
        <fullName evidence="2">ECF transporter S component</fullName>
    </submittedName>
</protein>
<evidence type="ECO:0000256" key="1">
    <source>
        <dbReference type="SAM" id="Phobius"/>
    </source>
</evidence>
<proteinExistence type="predicted"/>
<gene>
    <name evidence="2" type="ORF">E7215_01815</name>
</gene>
<dbReference type="InterPro" id="IPR024529">
    <property type="entry name" value="ECF_trnsprt_substrate-spec"/>
</dbReference>
<dbReference type="GO" id="GO:0022857">
    <property type="term" value="F:transmembrane transporter activity"/>
    <property type="evidence" value="ECO:0007669"/>
    <property type="project" value="InterPro"/>
</dbReference>
<dbReference type="PROSITE" id="PS51257">
    <property type="entry name" value="PROKAR_LIPOPROTEIN"/>
    <property type="match status" value="1"/>
</dbReference>
<dbReference type="Gene3D" id="1.10.1760.20">
    <property type="match status" value="1"/>
</dbReference>
<feature type="transmembrane region" description="Helical" evidence="1">
    <location>
        <begin position="47"/>
        <end position="69"/>
    </location>
</feature>
<comment type="caution">
    <text evidence="2">The sequence shown here is derived from an EMBL/GenBank/DDBJ whole genome shotgun (WGS) entry which is preliminary data.</text>
</comment>
<organism evidence="2 3">
    <name type="scientific">Clostridium sulfidigenes</name>
    <dbReference type="NCBI Taxonomy" id="318464"/>
    <lineage>
        <taxon>Bacteria</taxon>
        <taxon>Bacillati</taxon>
        <taxon>Bacillota</taxon>
        <taxon>Clostridia</taxon>
        <taxon>Eubacteriales</taxon>
        <taxon>Clostridiaceae</taxon>
        <taxon>Clostridium</taxon>
    </lineage>
</organism>
<accession>A0A927ZKJ9</accession>
<sequence length="186" mass="20158">MIIEKVVIKLKTKQIVYSGLLIACSILLPQLFHLVGGPGIGTTLLPMHIPVLIAGFILGPITGLIIGILSPICSFLYTGGIMPAIPMLYLMIVELGTYGLFTGLIFKKFKFNIYVSLIVSMIAGRITRGLVFVVATKFLGIFLPPAMGISIAITQGIPGIILQMLIIPPILYLLCKLPYTKNLMTQ</sequence>
<evidence type="ECO:0000313" key="2">
    <source>
        <dbReference type="EMBL" id="MBE6058901.1"/>
    </source>
</evidence>
<dbReference type="EMBL" id="SVCM01000020">
    <property type="protein sequence ID" value="MBE6058901.1"/>
    <property type="molecule type" value="Genomic_DNA"/>
</dbReference>
<feature type="transmembrane region" description="Helical" evidence="1">
    <location>
        <begin position="75"/>
        <end position="101"/>
    </location>
</feature>